<organism evidence="2 3">
    <name type="scientific">Natranaerovirga hydrolytica</name>
    <dbReference type="NCBI Taxonomy" id="680378"/>
    <lineage>
        <taxon>Bacteria</taxon>
        <taxon>Bacillati</taxon>
        <taxon>Bacillota</taxon>
        <taxon>Clostridia</taxon>
        <taxon>Lachnospirales</taxon>
        <taxon>Natranaerovirgaceae</taxon>
        <taxon>Natranaerovirga</taxon>
    </lineage>
</organism>
<proteinExistence type="predicted"/>
<name>A0A4R1N668_9FIRM</name>
<evidence type="ECO:0000256" key="1">
    <source>
        <dbReference type="SAM" id="SignalP"/>
    </source>
</evidence>
<protein>
    <submittedName>
        <fullName evidence="2">Uncharacterized protein</fullName>
    </submittedName>
</protein>
<evidence type="ECO:0000313" key="2">
    <source>
        <dbReference type="EMBL" id="TCK98123.1"/>
    </source>
</evidence>
<accession>A0A4R1N668</accession>
<gene>
    <name evidence="2" type="ORF">EDC19_0541</name>
</gene>
<reference evidence="2 3" key="1">
    <citation type="submission" date="2019-03" db="EMBL/GenBank/DDBJ databases">
        <title>Genomic Encyclopedia of Type Strains, Phase IV (KMG-IV): sequencing the most valuable type-strain genomes for metagenomic binning, comparative biology and taxonomic classification.</title>
        <authorList>
            <person name="Goeker M."/>
        </authorList>
    </citation>
    <scope>NUCLEOTIDE SEQUENCE [LARGE SCALE GENOMIC DNA]</scope>
    <source>
        <strain evidence="2 3">DSM 24176</strain>
    </source>
</reference>
<dbReference type="OrthoDB" id="1912982at2"/>
<dbReference type="Proteomes" id="UP000294545">
    <property type="component" value="Unassembled WGS sequence"/>
</dbReference>
<feature type="signal peptide" evidence="1">
    <location>
        <begin position="1"/>
        <end position="26"/>
    </location>
</feature>
<feature type="chain" id="PRO_5020866029" evidence="1">
    <location>
        <begin position="27"/>
        <end position="91"/>
    </location>
</feature>
<sequence length="91" mass="10932">MRIRNKKLLLFVLAMLAFTLSTNLYAQTITTNNPYFSTNTVETTFISKSDEYIAVPFRDIIEWRYKAVDGELYRRQYNYSKQKWIGEWELC</sequence>
<keyword evidence="1" id="KW-0732">Signal</keyword>
<keyword evidence="3" id="KW-1185">Reference proteome</keyword>
<comment type="caution">
    <text evidence="2">The sequence shown here is derived from an EMBL/GenBank/DDBJ whole genome shotgun (WGS) entry which is preliminary data.</text>
</comment>
<dbReference type="AlphaFoldDB" id="A0A4R1N668"/>
<dbReference type="RefSeq" id="WP_132280134.1">
    <property type="nucleotide sequence ID" value="NZ_SMGQ01000011.1"/>
</dbReference>
<evidence type="ECO:0000313" key="3">
    <source>
        <dbReference type="Proteomes" id="UP000294545"/>
    </source>
</evidence>
<dbReference type="EMBL" id="SMGQ01000011">
    <property type="protein sequence ID" value="TCK98123.1"/>
    <property type="molecule type" value="Genomic_DNA"/>
</dbReference>